<dbReference type="PANTHER" id="PTHR30346:SF28">
    <property type="entry name" value="HTH-TYPE TRANSCRIPTIONAL REGULATOR CYNR"/>
    <property type="match status" value="1"/>
</dbReference>
<keyword evidence="3" id="KW-0238">DNA-binding</keyword>
<dbReference type="InterPro" id="IPR036388">
    <property type="entry name" value="WH-like_DNA-bd_sf"/>
</dbReference>
<comment type="similarity">
    <text evidence="1">Belongs to the LysR transcriptional regulatory family.</text>
</comment>
<organism evidence="6 7">
    <name type="scientific">Mesobacterium hydrothermale</name>
    <dbReference type="NCBI Taxonomy" id="3111907"/>
    <lineage>
        <taxon>Bacteria</taxon>
        <taxon>Pseudomonadati</taxon>
        <taxon>Pseudomonadota</taxon>
        <taxon>Alphaproteobacteria</taxon>
        <taxon>Rhodobacterales</taxon>
        <taxon>Roseobacteraceae</taxon>
        <taxon>Mesobacterium</taxon>
    </lineage>
</organism>
<sequence>MEMSQIRYVLSAAEHLNFTVAAEACNVSQPALTKGIKKLEHSLGAPLFHREGKRILVSDFGHTMMPHLRQIVQEAETAQELAQNFRLLNQAPLKLGVMSTIGHLRLARFLARFEKSFSGVELSVQETSPDTLRRDLADGKIDVAVMTQLDDVSSEQFRIMPLYQERYVVVIPPGHHLGALNQIGLRDISGEPYVDRLACELREMVMGVCESRGVELYAKFRSEREDWVQAMVLAGIGFAFMPEYSVTLPGLIQRPLGDPEVTRQISLFTMPGRPHTPALSAMMRAAHMFDWPG</sequence>
<dbReference type="Gene3D" id="1.10.10.10">
    <property type="entry name" value="Winged helix-like DNA-binding domain superfamily/Winged helix DNA-binding domain"/>
    <property type="match status" value="1"/>
</dbReference>
<dbReference type="Pfam" id="PF00126">
    <property type="entry name" value="HTH_1"/>
    <property type="match status" value="1"/>
</dbReference>
<dbReference type="EMBL" id="JAYLLH010000049">
    <property type="protein sequence ID" value="MEC3863328.1"/>
    <property type="molecule type" value="Genomic_DNA"/>
</dbReference>
<evidence type="ECO:0000313" key="6">
    <source>
        <dbReference type="EMBL" id="MEC3863328.1"/>
    </source>
</evidence>
<keyword evidence="7" id="KW-1185">Reference proteome</keyword>
<comment type="caution">
    <text evidence="6">The sequence shown here is derived from an EMBL/GenBank/DDBJ whole genome shotgun (WGS) entry which is preliminary data.</text>
</comment>
<evidence type="ECO:0000259" key="5">
    <source>
        <dbReference type="PROSITE" id="PS50931"/>
    </source>
</evidence>
<dbReference type="InterPro" id="IPR005119">
    <property type="entry name" value="LysR_subst-bd"/>
</dbReference>
<dbReference type="Proteomes" id="UP001348149">
    <property type="component" value="Unassembled WGS sequence"/>
</dbReference>
<dbReference type="InterPro" id="IPR036390">
    <property type="entry name" value="WH_DNA-bd_sf"/>
</dbReference>
<evidence type="ECO:0000256" key="2">
    <source>
        <dbReference type="ARBA" id="ARBA00023015"/>
    </source>
</evidence>
<dbReference type="RefSeq" id="WP_326299394.1">
    <property type="nucleotide sequence ID" value="NZ_JAYLLH010000049.1"/>
</dbReference>
<dbReference type="SUPFAM" id="SSF46785">
    <property type="entry name" value="Winged helix' DNA-binding domain"/>
    <property type="match status" value="1"/>
</dbReference>
<evidence type="ECO:0000256" key="4">
    <source>
        <dbReference type="ARBA" id="ARBA00023163"/>
    </source>
</evidence>
<dbReference type="SUPFAM" id="SSF53850">
    <property type="entry name" value="Periplasmic binding protein-like II"/>
    <property type="match status" value="1"/>
</dbReference>
<protein>
    <submittedName>
        <fullName evidence="6">LysR family transcriptional regulator</fullName>
    </submittedName>
</protein>
<dbReference type="Gene3D" id="3.40.190.10">
    <property type="entry name" value="Periplasmic binding protein-like II"/>
    <property type="match status" value="2"/>
</dbReference>
<accession>A0ABU6HLJ2</accession>
<dbReference type="PRINTS" id="PR00039">
    <property type="entry name" value="HTHLYSR"/>
</dbReference>
<feature type="domain" description="HTH lysR-type" evidence="5">
    <location>
        <begin position="1"/>
        <end position="58"/>
    </location>
</feature>
<dbReference type="Pfam" id="PF03466">
    <property type="entry name" value="LysR_substrate"/>
    <property type="match status" value="1"/>
</dbReference>
<dbReference type="CDD" id="cd05466">
    <property type="entry name" value="PBP2_LTTR_substrate"/>
    <property type="match status" value="1"/>
</dbReference>
<evidence type="ECO:0000256" key="3">
    <source>
        <dbReference type="ARBA" id="ARBA00023125"/>
    </source>
</evidence>
<evidence type="ECO:0000313" key="7">
    <source>
        <dbReference type="Proteomes" id="UP001348149"/>
    </source>
</evidence>
<proteinExistence type="inferred from homology"/>
<name>A0ABU6HLJ2_9RHOB</name>
<keyword evidence="4" id="KW-0804">Transcription</keyword>
<dbReference type="InterPro" id="IPR000847">
    <property type="entry name" value="LysR_HTH_N"/>
</dbReference>
<gene>
    <name evidence="6" type="ORF">VK792_18725</name>
</gene>
<reference evidence="6 7" key="1">
    <citation type="submission" date="2024-01" db="EMBL/GenBank/DDBJ databases">
        <title>Mesobacterium rodlantinim sp. nov., isolated from shallow sea hydrothermal systems off Kueishantao Island.</title>
        <authorList>
            <person name="Su Z."/>
            <person name="Tang K."/>
        </authorList>
    </citation>
    <scope>NUCLEOTIDE SEQUENCE [LARGE SCALE GENOMIC DNA]</scope>
    <source>
        <strain evidence="6 7">TK19101</strain>
    </source>
</reference>
<dbReference type="PANTHER" id="PTHR30346">
    <property type="entry name" value="TRANSCRIPTIONAL DUAL REGULATOR HCAR-RELATED"/>
    <property type="match status" value="1"/>
</dbReference>
<dbReference type="PROSITE" id="PS50931">
    <property type="entry name" value="HTH_LYSR"/>
    <property type="match status" value="1"/>
</dbReference>
<keyword evidence="2" id="KW-0805">Transcription regulation</keyword>
<evidence type="ECO:0000256" key="1">
    <source>
        <dbReference type="ARBA" id="ARBA00009437"/>
    </source>
</evidence>